<organism evidence="2 3">
    <name type="scientific">Datura stramonium</name>
    <name type="common">Jimsonweed</name>
    <name type="synonym">Common thornapple</name>
    <dbReference type="NCBI Taxonomy" id="4076"/>
    <lineage>
        <taxon>Eukaryota</taxon>
        <taxon>Viridiplantae</taxon>
        <taxon>Streptophyta</taxon>
        <taxon>Embryophyta</taxon>
        <taxon>Tracheophyta</taxon>
        <taxon>Spermatophyta</taxon>
        <taxon>Magnoliopsida</taxon>
        <taxon>eudicotyledons</taxon>
        <taxon>Gunneridae</taxon>
        <taxon>Pentapetalae</taxon>
        <taxon>asterids</taxon>
        <taxon>lamiids</taxon>
        <taxon>Solanales</taxon>
        <taxon>Solanaceae</taxon>
        <taxon>Solanoideae</taxon>
        <taxon>Datureae</taxon>
        <taxon>Datura</taxon>
    </lineage>
</organism>
<dbReference type="EMBL" id="JACEIK010004040">
    <property type="protein sequence ID" value="MCD9643965.1"/>
    <property type="molecule type" value="Genomic_DNA"/>
</dbReference>
<dbReference type="Proteomes" id="UP000823775">
    <property type="component" value="Unassembled WGS sequence"/>
</dbReference>
<accession>A0ABS8VDE1</accession>
<reference evidence="2 3" key="1">
    <citation type="journal article" date="2021" name="BMC Genomics">
        <title>Datura genome reveals duplications of psychoactive alkaloid biosynthetic genes and high mutation rate following tissue culture.</title>
        <authorList>
            <person name="Rajewski A."/>
            <person name="Carter-House D."/>
            <person name="Stajich J."/>
            <person name="Litt A."/>
        </authorList>
    </citation>
    <scope>NUCLEOTIDE SEQUENCE [LARGE SCALE GENOMIC DNA]</scope>
    <source>
        <strain evidence="2">AR-01</strain>
    </source>
</reference>
<comment type="caution">
    <text evidence="2">The sequence shown here is derived from an EMBL/GenBank/DDBJ whole genome shotgun (WGS) entry which is preliminary data.</text>
</comment>
<feature type="region of interest" description="Disordered" evidence="1">
    <location>
        <begin position="16"/>
        <end position="70"/>
    </location>
</feature>
<sequence length="420" mass="45588">MTSSHTPDVLEGIALFSSRGGSSSGNNYAGGSGGGSSSNNCTGGGGGSSSNNYTGGGRGGASKMQHNGESSQIAHDVLAGLPQSTREQYNKVLQMLDSEIEDNHSVMATENTNQFDLPSPSRVSQRICKKPEIPPPEPTADMIVPKSWNFQNYFRARVASSRQTVYDAAPNWTPTAETPIREWVQGILNISISQGGCGNPSLEPRKESQEPRGGASYYVSCSQVGKEPSIVVEGQAIALGASSPKRQIIVQTLPTNKSKELSTSVIKEEGAIQVSMNSNEEKIGDEPPQLLRKKLASHPQVLGEVDRLFREAGVVEVINSTFPMSYDPVVIGASILKSRAKISSMVPLKTSIFFRVSNPENRKSISINVYKENMLSQLVTVANYLYPLVTVKDREKMDKWVLQEQKQLAAEHEEIRQKMA</sequence>
<proteinExistence type="predicted"/>
<evidence type="ECO:0000313" key="3">
    <source>
        <dbReference type="Proteomes" id="UP000823775"/>
    </source>
</evidence>
<evidence type="ECO:0000313" key="2">
    <source>
        <dbReference type="EMBL" id="MCD9643965.1"/>
    </source>
</evidence>
<name>A0ABS8VDE1_DATST</name>
<protein>
    <submittedName>
        <fullName evidence="2">Uncharacterized protein</fullName>
    </submittedName>
</protein>
<gene>
    <name evidence="2" type="ORF">HAX54_031875</name>
</gene>
<feature type="compositionally biased region" description="Low complexity" evidence="1">
    <location>
        <begin position="17"/>
        <end position="27"/>
    </location>
</feature>
<evidence type="ECO:0000256" key="1">
    <source>
        <dbReference type="SAM" id="MobiDB-lite"/>
    </source>
</evidence>
<keyword evidence="3" id="KW-1185">Reference proteome</keyword>
<feature type="compositionally biased region" description="Gly residues" evidence="1">
    <location>
        <begin position="28"/>
        <end position="60"/>
    </location>
</feature>